<reference evidence="1" key="2">
    <citation type="submission" date="2015-03" db="UniProtKB">
        <authorList>
            <consortium name="EnsemblPlants"/>
        </authorList>
    </citation>
    <scope>IDENTIFICATION</scope>
</reference>
<dbReference type="HOGENOM" id="CLU_3192190_0_0_1"/>
<dbReference type="EnsemblPlants" id="OBART11G08420.4">
    <property type="protein sequence ID" value="OBART11G08420.4"/>
    <property type="gene ID" value="OBART11G08420"/>
</dbReference>
<protein>
    <submittedName>
        <fullName evidence="1">Uncharacterized protein</fullName>
    </submittedName>
</protein>
<evidence type="ECO:0000313" key="2">
    <source>
        <dbReference type="Proteomes" id="UP000026960"/>
    </source>
</evidence>
<evidence type="ECO:0000313" key="1">
    <source>
        <dbReference type="EnsemblPlants" id="OBART11G08420.4"/>
    </source>
</evidence>
<accession>A0A0D3HK64</accession>
<name>A0A0D3HK64_9ORYZ</name>
<keyword evidence="2" id="KW-1185">Reference proteome</keyword>
<dbReference type="AlphaFoldDB" id="A0A0D3HK64"/>
<dbReference type="Gramene" id="OBART11G08420.4">
    <property type="protein sequence ID" value="OBART11G08420.4"/>
    <property type="gene ID" value="OBART11G08420"/>
</dbReference>
<proteinExistence type="predicted"/>
<sequence>MNIQNQKSASILCCTYQEEEGEEIDGSLCSQYCNHRLGAPGSGHIW</sequence>
<organism evidence="1">
    <name type="scientific">Oryza barthii</name>
    <dbReference type="NCBI Taxonomy" id="65489"/>
    <lineage>
        <taxon>Eukaryota</taxon>
        <taxon>Viridiplantae</taxon>
        <taxon>Streptophyta</taxon>
        <taxon>Embryophyta</taxon>
        <taxon>Tracheophyta</taxon>
        <taxon>Spermatophyta</taxon>
        <taxon>Magnoliopsida</taxon>
        <taxon>Liliopsida</taxon>
        <taxon>Poales</taxon>
        <taxon>Poaceae</taxon>
        <taxon>BOP clade</taxon>
        <taxon>Oryzoideae</taxon>
        <taxon>Oryzeae</taxon>
        <taxon>Oryzinae</taxon>
        <taxon>Oryza</taxon>
    </lineage>
</organism>
<reference evidence="1" key="1">
    <citation type="journal article" date="2009" name="Rice">
        <title>De Novo Next Generation Sequencing of Plant Genomes.</title>
        <authorList>
            <person name="Rounsley S."/>
            <person name="Marri P.R."/>
            <person name="Yu Y."/>
            <person name="He R."/>
            <person name="Sisneros N."/>
            <person name="Goicoechea J.L."/>
            <person name="Lee S.J."/>
            <person name="Angelova A."/>
            <person name="Kudrna D."/>
            <person name="Luo M."/>
            <person name="Affourtit J."/>
            <person name="Desany B."/>
            <person name="Knight J."/>
            <person name="Niazi F."/>
            <person name="Egholm M."/>
            <person name="Wing R.A."/>
        </authorList>
    </citation>
    <scope>NUCLEOTIDE SEQUENCE [LARGE SCALE GENOMIC DNA]</scope>
    <source>
        <strain evidence="1">cv. IRGC 105608</strain>
    </source>
</reference>
<dbReference type="Proteomes" id="UP000026960">
    <property type="component" value="Chromosome 11"/>
</dbReference>